<evidence type="ECO:0000313" key="4">
    <source>
        <dbReference type="RGD" id="1586710"/>
    </source>
</evidence>
<feature type="domain" description="PH" evidence="1">
    <location>
        <begin position="7"/>
        <end position="113"/>
    </location>
</feature>
<dbReference type="AlphaFoldDB" id="A0A8I5ZTX1"/>
<dbReference type="PROSITE" id="PS50003">
    <property type="entry name" value="PH_DOMAIN"/>
    <property type="match status" value="2"/>
</dbReference>
<reference evidence="2" key="3">
    <citation type="submission" date="2025-09" db="UniProtKB">
        <authorList>
            <consortium name="Ensembl"/>
        </authorList>
    </citation>
    <scope>IDENTIFICATION</scope>
    <source>
        <strain evidence="2">Brown Norway</strain>
    </source>
</reference>
<organism evidence="2 3">
    <name type="scientific">Rattus norvegicus</name>
    <name type="common">Rat</name>
    <dbReference type="NCBI Taxonomy" id="10116"/>
    <lineage>
        <taxon>Eukaryota</taxon>
        <taxon>Metazoa</taxon>
        <taxon>Chordata</taxon>
        <taxon>Craniata</taxon>
        <taxon>Vertebrata</taxon>
        <taxon>Euteleostomi</taxon>
        <taxon>Mammalia</taxon>
        <taxon>Eutheria</taxon>
        <taxon>Euarchontoglires</taxon>
        <taxon>Glires</taxon>
        <taxon>Rodentia</taxon>
        <taxon>Myomorpha</taxon>
        <taxon>Muroidea</taxon>
        <taxon>Muridae</taxon>
        <taxon>Murinae</taxon>
        <taxon>Rattus</taxon>
    </lineage>
</organism>
<dbReference type="Pfam" id="PF00169">
    <property type="entry name" value="PH"/>
    <property type="match status" value="2"/>
</dbReference>
<dbReference type="Ensembl" id="ENSRNOT00000119625.2">
    <property type="protein sequence ID" value="ENSRNOP00000082311.2"/>
    <property type="gene ID" value="ENSRNOG00000066109.2"/>
</dbReference>
<sequence>MPYVDRQNRICGFLDIEDNENSGKFLRRYFILDTQANCLLWYMDNPQNLAVGAGAVGSLQLTYISKVSIATPKQKPKTPFCFVINALSQRYFLQANDQKDLKDWVEALNQASKITVPKAGTVPVATEVLKNLTAPPTLEKKPQVAYKTEIIGGVVVQTPISQNGGDGPEGSEPGTHAFLRRSQSYVPTSGCRPPSGPSLIKSGYCVKQGNVRKSWKRRFFALDDFTICYFKCEQDREPLRTIPLKDVLKTHECLVKSGQTALKTCAAGSRGSEQLSRPSSATPGNHPFQDPFLCLDLEVPALQVGLTPSCQGGGHQRKKRELFVRPPPWPHPGNLGHLSPRPRKSCCQPRMLQRTLYLCPTLGRAMLQGHWQVRESGTGRSPSTPRRNHFYSTLMTKAYEPLMCDGQCRRVQESRRL</sequence>
<dbReference type="RGD" id="1586710">
    <property type="gene designation" value="Plekha2"/>
</dbReference>
<gene>
    <name evidence="2 4" type="primary">Plekha2</name>
</gene>
<dbReference type="Proteomes" id="UP000002494">
    <property type="component" value="Chromosome 16"/>
</dbReference>
<accession>A0A8I5ZTX1</accession>
<dbReference type="GO" id="GO:0005543">
    <property type="term" value="F:phospholipid binding"/>
    <property type="evidence" value="ECO:0000318"/>
    <property type="project" value="GO_Central"/>
</dbReference>
<dbReference type="GO" id="GO:0030165">
    <property type="term" value="F:PDZ domain binding"/>
    <property type="evidence" value="ECO:0000266"/>
    <property type="project" value="RGD"/>
</dbReference>
<dbReference type="GO" id="GO:0001968">
    <property type="term" value="F:fibronectin binding"/>
    <property type="evidence" value="ECO:0000266"/>
    <property type="project" value="RGD"/>
</dbReference>
<name>A0A8I5ZTX1_RAT</name>
<reference evidence="2" key="2">
    <citation type="submission" date="2025-08" db="UniProtKB">
        <authorList>
            <consortium name="Ensembl"/>
        </authorList>
    </citation>
    <scope>IDENTIFICATION</scope>
    <source>
        <strain evidence="2">Brown Norway</strain>
    </source>
</reference>
<dbReference type="SUPFAM" id="SSF50729">
    <property type="entry name" value="PH domain-like"/>
    <property type="match status" value="2"/>
</dbReference>
<dbReference type="CTD" id="59339"/>
<feature type="domain" description="PH" evidence="1">
    <location>
        <begin position="198"/>
        <end position="247"/>
    </location>
</feature>
<evidence type="ECO:0000259" key="1">
    <source>
        <dbReference type="PROSITE" id="PS50003"/>
    </source>
</evidence>
<dbReference type="Reactome" id="R-RNO-1660499">
    <property type="pathway name" value="Synthesis of PIPs at the plasma membrane"/>
</dbReference>
<dbReference type="Gene3D" id="2.30.29.30">
    <property type="entry name" value="Pleckstrin-homology domain (PH domain)/Phosphotyrosine-binding domain (PTB)"/>
    <property type="match status" value="2"/>
</dbReference>
<dbReference type="GO" id="GO:0016020">
    <property type="term" value="C:membrane"/>
    <property type="evidence" value="ECO:0000266"/>
    <property type="project" value="RGD"/>
</dbReference>
<dbReference type="CDD" id="cd13270">
    <property type="entry name" value="PH1_TAPP1_2"/>
    <property type="match status" value="1"/>
</dbReference>
<dbReference type="PANTHER" id="PTHR14336:SF5">
    <property type="entry name" value="PLECKSTRIN HOMOLOGY DOMAIN-CONTAINING FAMILY A MEMBER 2"/>
    <property type="match status" value="1"/>
</dbReference>
<proteinExistence type="predicted"/>
<dbReference type="GO" id="GO:0043236">
    <property type="term" value="F:laminin binding"/>
    <property type="evidence" value="ECO:0000266"/>
    <property type="project" value="RGD"/>
</dbReference>
<evidence type="ECO:0000313" key="3">
    <source>
        <dbReference type="Proteomes" id="UP000002494"/>
    </source>
</evidence>
<reference evidence="2" key="1">
    <citation type="submission" date="2024-01" db="EMBL/GenBank/DDBJ databases">
        <title>GRCr8: a new rat reference genome assembly contstructed from accurate long reads and long range scaffolding.</title>
        <authorList>
            <person name="Doris P.A."/>
            <person name="Kalbfleisch T."/>
            <person name="Li K."/>
            <person name="Howe K."/>
            <person name="Wood J."/>
        </authorList>
    </citation>
    <scope>NUCLEOTIDE SEQUENCE [LARGE SCALE GENOMIC DNA]</scope>
    <source>
        <strain evidence="2">Brown Norway</strain>
    </source>
</reference>
<dbReference type="GeneTree" id="ENSGT00940000158064"/>
<dbReference type="SMART" id="SM00233">
    <property type="entry name" value="PH"/>
    <property type="match status" value="2"/>
</dbReference>
<dbReference type="GO" id="GO:0005886">
    <property type="term" value="C:plasma membrane"/>
    <property type="evidence" value="ECO:0000318"/>
    <property type="project" value="GO_Central"/>
</dbReference>
<dbReference type="GO" id="GO:0043325">
    <property type="term" value="F:phosphatidylinositol-3,4-bisphosphate binding"/>
    <property type="evidence" value="ECO:0000266"/>
    <property type="project" value="RGD"/>
</dbReference>
<dbReference type="InterPro" id="IPR001849">
    <property type="entry name" value="PH_domain"/>
</dbReference>
<dbReference type="OMA" id="KCHPKEM"/>
<dbReference type="AGR" id="RGD:1586710"/>
<dbReference type="GO" id="GO:0005634">
    <property type="term" value="C:nucleus"/>
    <property type="evidence" value="ECO:0007669"/>
    <property type="project" value="UniProtKB-SubCell"/>
</dbReference>
<protein>
    <submittedName>
        <fullName evidence="2">Pleckstrin homology domain containing A2</fullName>
    </submittedName>
</protein>
<dbReference type="InterPro" id="IPR011993">
    <property type="entry name" value="PH-like_dom_sf"/>
</dbReference>
<dbReference type="KEGG" id="rno:684785"/>
<evidence type="ECO:0000313" key="2">
    <source>
        <dbReference type="Ensembl" id="ENSRNOP00000082311.2"/>
    </source>
</evidence>
<dbReference type="GO" id="GO:0032991">
    <property type="term" value="C:protein-containing complex"/>
    <property type="evidence" value="ECO:0000266"/>
    <property type="project" value="RGD"/>
</dbReference>
<dbReference type="InterPro" id="IPR051707">
    <property type="entry name" value="PI-Interact_SigTrans_Reg"/>
</dbReference>
<dbReference type="GO" id="GO:0001954">
    <property type="term" value="P:positive regulation of cell-matrix adhesion"/>
    <property type="evidence" value="ECO:0000266"/>
    <property type="project" value="RGD"/>
</dbReference>
<keyword evidence="3" id="KW-1185">Reference proteome</keyword>
<dbReference type="GO" id="GO:0005737">
    <property type="term" value="C:cytoplasm"/>
    <property type="evidence" value="ECO:0000266"/>
    <property type="project" value="RGD"/>
</dbReference>
<dbReference type="PANTHER" id="PTHR14336">
    <property type="entry name" value="TANDEM PH DOMAIN CONTAINING PROTEIN"/>
    <property type="match status" value="1"/>
</dbReference>
<dbReference type="OrthoDB" id="185175at2759"/>